<dbReference type="InParanoid" id="A0A0L0HU49"/>
<evidence type="ECO:0000259" key="3">
    <source>
        <dbReference type="PROSITE" id="PS51203"/>
    </source>
</evidence>
<dbReference type="EMBL" id="KQ257450">
    <property type="protein sequence ID" value="KND04881.1"/>
    <property type="molecule type" value="Genomic_DNA"/>
</dbReference>
<protein>
    <recommendedName>
        <fullName evidence="3">CS domain-containing protein</fullName>
    </recommendedName>
</protein>
<evidence type="ECO:0000256" key="2">
    <source>
        <dbReference type="SAM" id="MobiDB-lite"/>
    </source>
</evidence>
<feature type="region of interest" description="Disordered" evidence="2">
    <location>
        <begin position="484"/>
        <end position="503"/>
    </location>
</feature>
<feature type="domain" description="CS" evidence="3">
    <location>
        <begin position="1"/>
        <end position="89"/>
    </location>
</feature>
<evidence type="ECO:0000313" key="5">
    <source>
        <dbReference type="Proteomes" id="UP000053201"/>
    </source>
</evidence>
<dbReference type="OrthoDB" id="73639at2759"/>
<dbReference type="GO" id="GO:0000493">
    <property type="term" value="P:box H/ACA snoRNP assembly"/>
    <property type="evidence" value="ECO:0007669"/>
    <property type="project" value="InterPro"/>
</dbReference>
<dbReference type="Proteomes" id="UP000053201">
    <property type="component" value="Unassembled WGS sequence"/>
</dbReference>
<dbReference type="FunCoup" id="A0A0L0HU49">
    <property type="interactions" value="640"/>
</dbReference>
<dbReference type="SUPFAM" id="SSF49764">
    <property type="entry name" value="HSP20-like chaperones"/>
    <property type="match status" value="1"/>
</dbReference>
<dbReference type="PROSITE" id="PS51203">
    <property type="entry name" value="CS"/>
    <property type="match status" value="1"/>
</dbReference>
<dbReference type="InterPro" id="IPR048696">
    <property type="entry name" value="SHQ1-like_CS"/>
</dbReference>
<dbReference type="RefSeq" id="XP_016612920.1">
    <property type="nucleotide sequence ID" value="XM_016748908.1"/>
</dbReference>
<accession>A0A0L0HU49</accession>
<dbReference type="GO" id="GO:0005654">
    <property type="term" value="C:nucleoplasm"/>
    <property type="evidence" value="ECO:0007669"/>
    <property type="project" value="TreeGrafter"/>
</dbReference>
<dbReference type="PANTHER" id="PTHR12967">
    <property type="entry name" value="PROTEIN SHQ1 HOMOLOG"/>
    <property type="match status" value="1"/>
</dbReference>
<dbReference type="AlphaFoldDB" id="A0A0L0HU49"/>
<dbReference type="GO" id="GO:0005737">
    <property type="term" value="C:cytoplasm"/>
    <property type="evidence" value="ECO:0007669"/>
    <property type="project" value="TreeGrafter"/>
</dbReference>
<gene>
    <name evidence="4" type="ORF">SPPG_00579</name>
</gene>
<dbReference type="VEuPathDB" id="FungiDB:SPPG_00579"/>
<dbReference type="STRING" id="645134.A0A0L0HU49"/>
<reference evidence="4 5" key="1">
    <citation type="submission" date="2009-08" db="EMBL/GenBank/DDBJ databases">
        <title>The Genome Sequence of Spizellomyces punctatus strain DAOM BR117.</title>
        <authorList>
            <consortium name="The Broad Institute Genome Sequencing Platform"/>
            <person name="Russ C."/>
            <person name="Cuomo C."/>
            <person name="Shea T."/>
            <person name="Young S.K."/>
            <person name="Zeng Q."/>
            <person name="Koehrsen M."/>
            <person name="Haas B."/>
            <person name="Borodovsky M."/>
            <person name="Guigo R."/>
            <person name="Alvarado L."/>
            <person name="Berlin A."/>
            <person name="Bochicchio J."/>
            <person name="Borenstein D."/>
            <person name="Chapman S."/>
            <person name="Chen Z."/>
            <person name="Engels R."/>
            <person name="Freedman E."/>
            <person name="Gellesch M."/>
            <person name="Goldberg J."/>
            <person name="Griggs A."/>
            <person name="Gujja S."/>
            <person name="Heiman D."/>
            <person name="Hepburn T."/>
            <person name="Howarth C."/>
            <person name="Jen D."/>
            <person name="Larson L."/>
            <person name="Lewis B."/>
            <person name="Mehta T."/>
            <person name="Park D."/>
            <person name="Pearson M."/>
            <person name="Roberts A."/>
            <person name="Saif S."/>
            <person name="Shenoy N."/>
            <person name="Sisk P."/>
            <person name="Stolte C."/>
            <person name="Sykes S."/>
            <person name="Thomson T."/>
            <person name="Walk T."/>
            <person name="White J."/>
            <person name="Yandava C."/>
            <person name="Burger G."/>
            <person name="Gray M.W."/>
            <person name="Holland P.W.H."/>
            <person name="King N."/>
            <person name="Lang F.B.F."/>
            <person name="Roger A.J."/>
            <person name="Ruiz-Trillo I."/>
            <person name="Lander E."/>
            <person name="Nusbaum C."/>
        </authorList>
    </citation>
    <scope>NUCLEOTIDE SEQUENCE [LARGE SCALE GENOMIC DNA]</scope>
    <source>
        <strain evidence="4 5">DAOM BR117</strain>
    </source>
</reference>
<organism evidence="4 5">
    <name type="scientific">Spizellomyces punctatus (strain DAOM BR117)</name>
    <dbReference type="NCBI Taxonomy" id="645134"/>
    <lineage>
        <taxon>Eukaryota</taxon>
        <taxon>Fungi</taxon>
        <taxon>Fungi incertae sedis</taxon>
        <taxon>Chytridiomycota</taxon>
        <taxon>Chytridiomycota incertae sedis</taxon>
        <taxon>Chytridiomycetes</taxon>
        <taxon>Spizellomycetales</taxon>
        <taxon>Spizellomycetaceae</taxon>
        <taxon>Spizellomyces</taxon>
    </lineage>
</organism>
<feature type="compositionally biased region" description="Low complexity" evidence="2">
    <location>
        <begin position="282"/>
        <end position="295"/>
    </location>
</feature>
<feature type="compositionally biased region" description="Polar residues" evidence="2">
    <location>
        <begin position="263"/>
        <end position="281"/>
    </location>
</feature>
<dbReference type="GO" id="GO:0051082">
    <property type="term" value="F:unfolded protein binding"/>
    <property type="evidence" value="ECO:0007669"/>
    <property type="project" value="TreeGrafter"/>
</dbReference>
<feature type="region of interest" description="Disordered" evidence="2">
    <location>
        <begin position="97"/>
        <end position="123"/>
    </location>
</feature>
<dbReference type="PANTHER" id="PTHR12967:SF0">
    <property type="entry name" value="PROTEIN SHQ1 HOMOLOG"/>
    <property type="match status" value="1"/>
</dbReference>
<dbReference type="Pfam" id="PF21413">
    <property type="entry name" value="SHQ1-like_CS"/>
    <property type="match status" value="1"/>
</dbReference>
<comment type="similarity">
    <text evidence="1">Belongs to the SHQ1 family.</text>
</comment>
<proteinExistence type="inferred from homology"/>
<name>A0A0L0HU49_SPIPD</name>
<dbReference type="GeneID" id="27684299"/>
<dbReference type="InterPro" id="IPR007009">
    <property type="entry name" value="Shq1_C"/>
</dbReference>
<dbReference type="Gene3D" id="2.60.40.790">
    <property type="match status" value="1"/>
</dbReference>
<dbReference type="Pfam" id="PF04925">
    <property type="entry name" value="SHQ1"/>
    <property type="match status" value="1"/>
</dbReference>
<evidence type="ECO:0000256" key="1">
    <source>
        <dbReference type="ARBA" id="ARBA00005607"/>
    </source>
</evidence>
<dbReference type="InterPro" id="IPR007052">
    <property type="entry name" value="CS_dom"/>
</dbReference>
<dbReference type="InterPro" id="IPR039742">
    <property type="entry name" value="Shq1"/>
</dbReference>
<dbReference type="InterPro" id="IPR008978">
    <property type="entry name" value="HSP20-like_chaperone"/>
</dbReference>
<sequence length="503" mass="57330">MLTPAFTISQDEEFVTVVIKCPYIKAQEVEFFINDTEFKFYVRPYFLRLTFPASIIEDGREKASYNVDRGEITVLLPKATRGEEFPDLDLITKLMASKSGPPGPDFRLSSEGRSVEQLAPPRDSQKPLIEVIGESPVLETDGNQADSMISDEIEEEFNWDYPQEVPLQPELQTGARYGFNNAYSGYGTHVEHLTQEILDITHIDTSTPSTRKEARIAREDAKFDDEYFMADFVNDEEIQRLIKFRPDFWKALKRIQKAKSSADPGNSATAPVSTPEGEQNFSESAPGPSPASAIDSPWLTFTEEEQERMRQLPNKEYLLDNGRAIYLGLVDIVYAYCYNYRTTEGESTVESPWTIAKLSSTLSCFDTFSTLRETLIASIRRTLAYPLHRHFALSLRCIEDTAILFKLGKRALLKVLLEVNALIGRDDRMYVLSTLWLTDYCVWIQRANDKMLQSLASELNHISISKQETGWPLEELEQVAQEVTAELDEEERDSDSMERSYLS</sequence>
<evidence type="ECO:0000313" key="4">
    <source>
        <dbReference type="EMBL" id="KND04881.1"/>
    </source>
</evidence>
<dbReference type="OMA" id="HNIESAW"/>
<dbReference type="eggNOG" id="KOG3247">
    <property type="taxonomic scope" value="Eukaryota"/>
</dbReference>
<feature type="compositionally biased region" description="Basic and acidic residues" evidence="2">
    <location>
        <begin position="494"/>
        <end position="503"/>
    </location>
</feature>
<feature type="region of interest" description="Disordered" evidence="2">
    <location>
        <begin position="260"/>
        <end position="295"/>
    </location>
</feature>
<keyword evidence="5" id="KW-1185">Reference proteome</keyword>